<gene>
    <name evidence="3" type="ordered locus">Cycma_1716</name>
</gene>
<feature type="transmembrane region" description="Helical" evidence="2">
    <location>
        <begin position="240"/>
        <end position="263"/>
    </location>
</feature>
<dbReference type="Pfam" id="PF03929">
    <property type="entry name" value="PepSY_TM"/>
    <property type="match status" value="1"/>
</dbReference>
<evidence type="ECO:0000313" key="4">
    <source>
        <dbReference type="Proteomes" id="UP000001635"/>
    </source>
</evidence>
<dbReference type="PANTHER" id="PTHR34219:SF3">
    <property type="entry name" value="BLL7967 PROTEIN"/>
    <property type="match status" value="1"/>
</dbReference>
<proteinExistence type="predicted"/>
<keyword evidence="2" id="KW-0472">Membrane</keyword>
<keyword evidence="2" id="KW-0812">Transmembrane</keyword>
<evidence type="ECO:0000256" key="2">
    <source>
        <dbReference type="SAM" id="Phobius"/>
    </source>
</evidence>
<keyword evidence="2" id="KW-1133">Transmembrane helix</keyword>
<evidence type="ECO:0000313" key="3">
    <source>
        <dbReference type="EMBL" id="AEL25470.1"/>
    </source>
</evidence>
<feature type="transmembrane region" description="Helical" evidence="2">
    <location>
        <begin position="189"/>
        <end position="210"/>
    </location>
</feature>
<dbReference type="Proteomes" id="UP000001635">
    <property type="component" value="Chromosome"/>
</dbReference>
<reference evidence="4" key="1">
    <citation type="submission" date="2011-07" db="EMBL/GenBank/DDBJ databases">
        <title>The complete genome of Cyclobacterium marinum DSM 745.</title>
        <authorList>
            <person name="Lucas S."/>
            <person name="Han J."/>
            <person name="Lapidus A."/>
            <person name="Bruce D."/>
            <person name="Goodwin L."/>
            <person name="Pitluck S."/>
            <person name="Peters L."/>
            <person name="Kyrpides N."/>
            <person name="Mavromatis K."/>
            <person name="Ivanova N."/>
            <person name="Ovchinnikova G."/>
            <person name="Chertkov O."/>
            <person name="Detter J.C."/>
            <person name="Tapia R."/>
            <person name="Han C."/>
            <person name="Land M."/>
            <person name="Hauser L."/>
            <person name="Markowitz V."/>
            <person name="Cheng J.-F."/>
            <person name="Hugenholtz P."/>
            <person name="Woyke T."/>
            <person name="Wu D."/>
            <person name="Tindall B."/>
            <person name="Schuetze A."/>
            <person name="Brambilla E."/>
            <person name="Klenk H.-P."/>
            <person name="Eisen J.A."/>
        </authorList>
    </citation>
    <scope>NUCLEOTIDE SEQUENCE [LARGE SCALE GENOMIC DNA]</scope>
    <source>
        <strain evidence="4">ATCC 25205 / DSM 745 / LMG 13164 / NCIMB 1802</strain>
    </source>
</reference>
<protein>
    <submittedName>
        <fullName evidence="3">PepSY-associated TM helix domain protein</fullName>
    </submittedName>
</protein>
<organism evidence="3 4">
    <name type="scientific">Cyclobacterium marinum (strain ATCC 25205 / DSM 745 / LMG 13164 / NCIMB 1802)</name>
    <name type="common">Flectobacillus marinus</name>
    <dbReference type="NCBI Taxonomy" id="880070"/>
    <lineage>
        <taxon>Bacteria</taxon>
        <taxon>Pseudomonadati</taxon>
        <taxon>Bacteroidota</taxon>
        <taxon>Cytophagia</taxon>
        <taxon>Cytophagales</taxon>
        <taxon>Cyclobacteriaceae</taxon>
        <taxon>Cyclobacterium</taxon>
    </lineage>
</organism>
<dbReference type="STRING" id="880070.Cycma_1716"/>
<name>G0IUS8_CYCMS</name>
<keyword evidence="4" id="KW-1185">Reference proteome</keyword>
<dbReference type="KEGG" id="cmr:Cycma_1716"/>
<dbReference type="InterPro" id="IPR005625">
    <property type="entry name" value="PepSY-ass_TM"/>
</dbReference>
<feature type="transmembrane region" description="Helical" evidence="2">
    <location>
        <begin position="41"/>
        <end position="65"/>
    </location>
</feature>
<feature type="transmembrane region" description="Helical" evidence="2">
    <location>
        <begin position="397"/>
        <end position="418"/>
    </location>
</feature>
<dbReference type="HOGENOM" id="CLU_031962_2_0_10"/>
<dbReference type="AlphaFoldDB" id="G0IUS8"/>
<sequence>MVEIARKGYFLCCLKINPTKKMTKQKNKTLWEKTRKFLNDIHLWAGLISGIVLLVVCLTGTIYVYNTEIREWNASHLYKVSNDGLPRLSPNELLDKNRELIEGNITGVRISSDAERSFQISARAKGDKSRSGTTYFVNPYTGEMLGNSKEENAAVTFMGYMFSLHRWLLLDKIEEPIFEGLENRKLGSYITGASTILFTIGVLTGIVIWVPRKAKYWRQGLKVKLSGNWKRINHDLHNSLAFYSAIILFLMGVTGPFFSFPWYREALQKSLGTYKERSVGGHGPAAAAQGKGEGEKKRQEKVEVLPLEDYLYSADQVLDYEGEYTLSLPKNGGKTISVSKTKAGFFAPAASDKLVLDVASAEVVEADIFKEKPLNERISGSIKALHLGNVYGSFSKLLYFISCLIATSLPVTGTLIWINKMKKPKKKNKKKAQLV</sequence>
<dbReference type="EMBL" id="CP002955">
    <property type="protein sequence ID" value="AEL25470.1"/>
    <property type="molecule type" value="Genomic_DNA"/>
</dbReference>
<dbReference type="PANTHER" id="PTHR34219">
    <property type="entry name" value="IRON-REGULATED INNER MEMBRANE PROTEIN-RELATED"/>
    <property type="match status" value="1"/>
</dbReference>
<evidence type="ECO:0000256" key="1">
    <source>
        <dbReference type="SAM" id="MobiDB-lite"/>
    </source>
</evidence>
<dbReference type="eggNOG" id="COG3182">
    <property type="taxonomic scope" value="Bacteria"/>
</dbReference>
<accession>G0IUS8</accession>
<feature type="region of interest" description="Disordered" evidence="1">
    <location>
        <begin position="276"/>
        <end position="295"/>
    </location>
</feature>